<organism evidence="1 2">
    <name type="scientific">Romanomermis culicivorax</name>
    <name type="common">Nematode worm</name>
    <dbReference type="NCBI Taxonomy" id="13658"/>
    <lineage>
        <taxon>Eukaryota</taxon>
        <taxon>Metazoa</taxon>
        <taxon>Ecdysozoa</taxon>
        <taxon>Nematoda</taxon>
        <taxon>Enoplea</taxon>
        <taxon>Dorylaimia</taxon>
        <taxon>Mermithida</taxon>
        <taxon>Mermithoidea</taxon>
        <taxon>Mermithidae</taxon>
        <taxon>Romanomermis</taxon>
    </lineage>
</organism>
<proteinExistence type="predicted"/>
<reference evidence="2" key="1">
    <citation type="submission" date="2022-11" db="UniProtKB">
        <authorList>
            <consortium name="WormBaseParasite"/>
        </authorList>
    </citation>
    <scope>IDENTIFICATION</scope>
</reference>
<evidence type="ECO:0000313" key="1">
    <source>
        <dbReference type="Proteomes" id="UP000887565"/>
    </source>
</evidence>
<keyword evidence="1" id="KW-1185">Reference proteome</keyword>
<protein>
    <submittedName>
        <fullName evidence="2">Uncharacterized protein</fullName>
    </submittedName>
</protein>
<accession>A0A915KAC3</accession>
<dbReference type="Proteomes" id="UP000887565">
    <property type="component" value="Unplaced"/>
</dbReference>
<evidence type="ECO:0000313" key="2">
    <source>
        <dbReference type="WBParaSite" id="nRc.2.0.1.t35647-RA"/>
    </source>
</evidence>
<name>A0A915KAC3_ROMCU</name>
<dbReference type="AlphaFoldDB" id="A0A915KAC3"/>
<sequence>MSDSEKAAGTCQKLTTLAIVDEVRHQKSNLECHIDNLETQLPNVIQNNYEENKTIAHKMNIPRIFTPVKISTVNNGENVNDDLAKIHQCVEDQKVAPPLPLSATLITDYAN</sequence>
<dbReference type="WBParaSite" id="nRc.2.0.1.t35647-RA">
    <property type="protein sequence ID" value="nRc.2.0.1.t35647-RA"/>
    <property type="gene ID" value="nRc.2.0.1.g35647"/>
</dbReference>